<proteinExistence type="predicted"/>
<dbReference type="Gene3D" id="3.40.50.300">
    <property type="entry name" value="P-loop containing nucleotide triphosphate hydrolases"/>
    <property type="match status" value="1"/>
</dbReference>
<accession>A0AAU7VM55</accession>
<reference evidence="2" key="2">
    <citation type="submission" date="2024-06" db="EMBL/GenBank/DDBJ databases">
        <authorList>
            <person name="Petrova K.O."/>
            <person name="Toshchakov S.V."/>
            <person name="Boltjanskaja Y.V."/>
            <person name="Kevbrin V."/>
        </authorList>
    </citation>
    <scope>NUCLEOTIDE SEQUENCE</scope>
    <source>
        <strain evidence="2">Z-910T</strain>
    </source>
</reference>
<keyword evidence="2" id="KW-0067">ATP-binding</keyword>
<sequence length="552" mass="62586">MTRKINIPNGAEAVKASYIEQAIREYQGNPFIEALPPILNKGEVVEKLAVYPHYDEGEKNLAPHLRLHIVQRIFQCLQPLPIHLDLESRISRVIRQGYLARNPSKPEFAESFHTGKKMIENLSLEISNNDKFRSTASGFTVIGVSGMGKTTAVNQVLSTIPQVIVHSEYRGNQFNMHQLSWLKLDCPFDGSVKGLCMEFFAKVDSLLGTTYFRKHGAKRNTVDSMLTVMSQVARNTALGMLVIDEIQHLKEAKSGGSSKMLNFFVTLINTIGLPVILIGTPKAMSILQSEFRQARRGSGQGDFVWDRLKKDMNWDLFIEAFWEFQWTRKKTPLSEEIKEVLYEESQGIIDVAVKLFAMAQVRAINSGKEHLDKKLIKQVAKENLKLIRPMIQALKSNNMSKVAKFEDISNLDFEEFLIEETPRVNSSEEKIKEILLKKKSAENEKNISAKEKAVLKLLDLDIPSKKAAALVSKVIEDESDDISVSNLVIKAIKVNSEEKSTRDNIKIKKLKKDDLRAIAKEKNNNSTYQSFKEKNIIKNSPDDFSERVFLDD</sequence>
<dbReference type="EMBL" id="CP158367">
    <property type="protein sequence ID" value="XBX75140.1"/>
    <property type="molecule type" value="Genomic_DNA"/>
</dbReference>
<keyword evidence="2" id="KW-0547">Nucleotide-binding</keyword>
<dbReference type="InterPro" id="IPR027417">
    <property type="entry name" value="P-loop_NTPase"/>
</dbReference>
<dbReference type="GO" id="GO:0005524">
    <property type="term" value="F:ATP binding"/>
    <property type="evidence" value="ECO:0007669"/>
    <property type="project" value="UniProtKB-KW"/>
</dbReference>
<organism evidence="2">
    <name type="scientific">Proteinivorax tanatarense</name>
    <dbReference type="NCBI Taxonomy" id="1260629"/>
    <lineage>
        <taxon>Bacteria</taxon>
        <taxon>Bacillati</taxon>
        <taxon>Bacillota</taxon>
        <taxon>Clostridia</taxon>
        <taxon>Eubacteriales</taxon>
        <taxon>Proteinivoracaceae</taxon>
        <taxon>Proteinivorax</taxon>
    </lineage>
</organism>
<dbReference type="SUPFAM" id="SSF52540">
    <property type="entry name" value="P-loop containing nucleoside triphosphate hydrolases"/>
    <property type="match status" value="1"/>
</dbReference>
<name>A0AAU7VM55_9FIRM</name>
<gene>
    <name evidence="2" type="ORF">PRVXT_000246</name>
</gene>
<dbReference type="InterPro" id="IPR049945">
    <property type="entry name" value="AAA_22"/>
</dbReference>
<protein>
    <submittedName>
        <fullName evidence="2">ATP-binding protein</fullName>
    </submittedName>
</protein>
<evidence type="ECO:0000313" key="2">
    <source>
        <dbReference type="EMBL" id="XBX75140.1"/>
    </source>
</evidence>
<dbReference type="Pfam" id="PF13401">
    <property type="entry name" value="AAA_22"/>
    <property type="match status" value="1"/>
</dbReference>
<reference evidence="2" key="1">
    <citation type="journal article" date="2013" name="Extremophiles">
        <title>Proteinivorax tanatarense gen. nov., sp. nov., an anaerobic, haloalkaliphilic, proteolytic bacterium isolated from a decaying algal bloom, and proposal of Proteinivoraceae fam. nov.</title>
        <authorList>
            <person name="Kevbrin V."/>
            <person name="Boltyanskaya Y."/>
            <person name="Zhilina T."/>
            <person name="Kolganova T."/>
            <person name="Lavrentjeva E."/>
            <person name="Kuznetsov B."/>
        </authorList>
    </citation>
    <scope>NUCLEOTIDE SEQUENCE</scope>
    <source>
        <strain evidence="2">Z-910T</strain>
    </source>
</reference>
<dbReference type="AlphaFoldDB" id="A0AAU7VM55"/>
<dbReference type="GO" id="GO:0016887">
    <property type="term" value="F:ATP hydrolysis activity"/>
    <property type="evidence" value="ECO:0007669"/>
    <property type="project" value="InterPro"/>
</dbReference>
<evidence type="ECO:0000259" key="1">
    <source>
        <dbReference type="Pfam" id="PF13401"/>
    </source>
</evidence>
<dbReference type="RefSeq" id="WP_350343885.1">
    <property type="nucleotide sequence ID" value="NZ_CP158367.1"/>
</dbReference>
<feature type="domain" description="ORC1/DEAH AAA+ ATPase" evidence="1">
    <location>
        <begin position="135"/>
        <end position="286"/>
    </location>
</feature>